<keyword evidence="2" id="KW-1185">Reference proteome</keyword>
<evidence type="ECO:0000313" key="2">
    <source>
        <dbReference type="Proteomes" id="UP000692954"/>
    </source>
</evidence>
<dbReference type="EMBL" id="CAJJDN010000027">
    <property type="protein sequence ID" value="CAD8070502.1"/>
    <property type="molecule type" value="Genomic_DNA"/>
</dbReference>
<sequence>MNSNNKTDQSCQQTTNWEEQTFEKEFYSFNKQSYNNEKKIIQIKITSDQKIIYSQNGQNLRLVECHNIFEQPEIFNNLDQIRKLSWQGQLDKNKKKDGK</sequence>
<accession>A0A8S1LW31</accession>
<protein>
    <submittedName>
        <fullName evidence="1">Uncharacterized protein</fullName>
    </submittedName>
</protein>
<proteinExistence type="predicted"/>
<name>A0A8S1LW31_9CILI</name>
<comment type="caution">
    <text evidence="1">The sequence shown here is derived from an EMBL/GenBank/DDBJ whole genome shotgun (WGS) entry which is preliminary data.</text>
</comment>
<dbReference type="Proteomes" id="UP000692954">
    <property type="component" value="Unassembled WGS sequence"/>
</dbReference>
<organism evidence="1 2">
    <name type="scientific">Paramecium sonneborni</name>
    <dbReference type="NCBI Taxonomy" id="65129"/>
    <lineage>
        <taxon>Eukaryota</taxon>
        <taxon>Sar</taxon>
        <taxon>Alveolata</taxon>
        <taxon>Ciliophora</taxon>
        <taxon>Intramacronucleata</taxon>
        <taxon>Oligohymenophorea</taxon>
        <taxon>Peniculida</taxon>
        <taxon>Parameciidae</taxon>
        <taxon>Paramecium</taxon>
    </lineage>
</organism>
<reference evidence="1" key="1">
    <citation type="submission" date="2021-01" db="EMBL/GenBank/DDBJ databases">
        <authorList>
            <consortium name="Genoscope - CEA"/>
            <person name="William W."/>
        </authorList>
    </citation>
    <scope>NUCLEOTIDE SEQUENCE</scope>
</reference>
<dbReference type="AlphaFoldDB" id="A0A8S1LW31"/>
<gene>
    <name evidence="1" type="ORF">PSON_ATCC_30995.1.T0270018</name>
</gene>
<evidence type="ECO:0000313" key="1">
    <source>
        <dbReference type="EMBL" id="CAD8070502.1"/>
    </source>
</evidence>